<keyword evidence="4 7" id="KW-0808">Transferase</keyword>
<comment type="cofactor">
    <cofactor evidence="7 9">
        <name>Mg(2+)</name>
        <dbReference type="ChEBI" id="CHEBI:18420"/>
    </cofactor>
    <text evidence="7 9">Binds 1 Mg(2+) ion per subunit.</text>
</comment>
<evidence type="ECO:0000313" key="12">
    <source>
        <dbReference type="EMBL" id="MBC8589822.1"/>
    </source>
</evidence>
<dbReference type="GO" id="GO:0006189">
    <property type="term" value="P:'de novo' IMP biosynthetic process"/>
    <property type="evidence" value="ECO:0007669"/>
    <property type="project" value="UniProtKB-UniRule"/>
</dbReference>
<comment type="cofactor">
    <cofactor evidence="7 10">
        <name>[4Fe-4S] cluster</name>
        <dbReference type="ChEBI" id="CHEBI:49883"/>
    </cofactor>
    <text evidence="7 10">Binds 1 [4Fe-4S] cluster per subunit.</text>
</comment>
<evidence type="ECO:0000259" key="11">
    <source>
        <dbReference type="PROSITE" id="PS51278"/>
    </source>
</evidence>
<dbReference type="PROSITE" id="PS51278">
    <property type="entry name" value="GATASE_TYPE_2"/>
    <property type="match status" value="1"/>
</dbReference>
<reference evidence="12 13" key="1">
    <citation type="submission" date="2020-08" db="EMBL/GenBank/DDBJ databases">
        <title>Genome public.</title>
        <authorList>
            <person name="Liu C."/>
            <person name="Sun Q."/>
        </authorList>
    </citation>
    <scope>NUCLEOTIDE SEQUENCE [LARGE SCALE GENOMIC DNA]</scope>
    <source>
        <strain evidence="12 13">NSJ-26</strain>
    </source>
</reference>
<comment type="function">
    <text evidence="7">Catalyzes the formation of phosphoribosylamine from phosphoribosylpyrophosphate (PRPP) and glutamine.</text>
</comment>
<evidence type="ECO:0000256" key="10">
    <source>
        <dbReference type="PIRSR" id="PIRSR000485-3"/>
    </source>
</evidence>
<evidence type="ECO:0000313" key="13">
    <source>
        <dbReference type="Proteomes" id="UP000601522"/>
    </source>
</evidence>
<evidence type="ECO:0000256" key="3">
    <source>
        <dbReference type="ARBA" id="ARBA00022676"/>
    </source>
</evidence>
<dbReference type="InterPro" id="IPR029055">
    <property type="entry name" value="Ntn_hydrolases_N"/>
</dbReference>
<feature type="binding site" evidence="7 9">
    <location>
        <position position="356"/>
    </location>
    <ligand>
        <name>Mg(2+)</name>
        <dbReference type="ChEBI" id="CHEBI:18420"/>
    </ligand>
</feature>
<feature type="binding site" evidence="7 10">
    <location>
        <position position="445"/>
    </location>
    <ligand>
        <name>[4Fe-4S] cluster</name>
        <dbReference type="ChEBI" id="CHEBI:49883"/>
    </ligand>
</feature>
<dbReference type="SUPFAM" id="SSF56235">
    <property type="entry name" value="N-terminal nucleophile aminohydrolases (Ntn hydrolases)"/>
    <property type="match status" value="1"/>
</dbReference>
<dbReference type="GO" id="GO:0051539">
    <property type="term" value="F:4 iron, 4 sulfur cluster binding"/>
    <property type="evidence" value="ECO:0007669"/>
    <property type="project" value="UniProtKB-KW"/>
</dbReference>
<accession>A0A926F0M4</accession>
<dbReference type="EC" id="2.4.2.14" evidence="7"/>
<comment type="caution">
    <text evidence="12">The sequence shown here is derived from an EMBL/GenBank/DDBJ whole genome shotgun (WGS) entry which is preliminary data.</text>
</comment>
<keyword evidence="13" id="KW-1185">Reference proteome</keyword>
<protein>
    <recommendedName>
        <fullName evidence="7">Amidophosphoribosyltransferase</fullName>
        <shortName evidence="7">ATase</shortName>
        <ecNumber evidence="7">2.4.2.14</ecNumber>
    </recommendedName>
    <alternativeName>
        <fullName evidence="7">Glutamine phosphoribosylpyrophosphate amidotransferase</fullName>
        <shortName evidence="7">GPATase</shortName>
    </alternativeName>
</protein>
<dbReference type="AlphaFoldDB" id="A0A926F0M4"/>
<dbReference type="EMBL" id="JACRTK010000001">
    <property type="protein sequence ID" value="MBC8589822.1"/>
    <property type="molecule type" value="Genomic_DNA"/>
</dbReference>
<evidence type="ECO:0000256" key="8">
    <source>
        <dbReference type="PIRNR" id="PIRNR000485"/>
    </source>
</evidence>
<keyword evidence="7 9" id="KW-0460">Magnesium</keyword>
<proteinExistence type="inferred from homology"/>
<feature type="binding site" evidence="7 10">
    <location>
        <position position="442"/>
    </location>
    <ligand>
        <name>[4Fe-4S] cluster</name>
        <dbReference type="ChEBI" id="CHEBI:49883"/>
    </ligand>
</feature>
<evidence type="ECO:0000256" key="1">
    <source>
        <dbReference type="ARBA" id="ARBA00005209"/>
    </source>
</evidence>
<keyword evidence="7" id="KW-0004">4Fe-4S</keyword>
<keyword evidence="7 10" id="KW-0408">Iron</keyword>
<keyword evidence="5 7" id="KW-0658">Purine biosynthesis</keyword>
<dbReference type="PANTHER" id="PTHR11907">
    <property type="entry name" value="AMIDOPHOSPHORIBOSYLTRANSFERASE"/>
    <property type="match status" value="1"/>
</dbReference>
<dbReference type="InterPro" id="IPR017932">
    <property type="entry name" value="GATase_2_dom"/>
</dbReference>
<dbReference type="GO" id="GO:0004044">
    <property type="term" value="F:amidophosphoribosyltransferase activity"/>
    <property type="evidence" value="ECO:0007669"/>
    <property type="project" value="UniProtKB-UniRule"/>
</dbReference>
<name>A0A926F0M4_9FIRM</name>
<evidence type="ECO:0000256" key="4">
    <source>
        <dbReference type="ARBA" id="ARBA00022679"/>
    </source>
</evidence>
<evidence type="ECO:0000256" key="2">
    <source>
        <dbReference type="ARBA" id="ARBA00010138"/>
    </source>
</evidence>
<dbReference type="HAMAP" id="MF_01931">
    <property type="entry name" value="PurF"/>
    <property type="match status" value="1"/>
</dbReference>
<gene>
    <name evidence="7" type="primary">purF</name>
    <name evidence="12" type="ORF">H8689_01525</name>
</gene>
<dbReference type="SUPFAM" id="SSF53271">
    <property type="entry name" value="PRTase-like"/>
    <property type="match status" value="1"/>
</dbReference>
<dbReference type="GO" id="GO:0009113">
    <property type="term" value="P:purine nucleobase biosynthetic process"/>
    <property type="evidence" value="ECO:0007669"/>
    <property type="project" value="UniProtKB-UniRule"/>
</dbReference>
<dbReference type="GO" id="GO:0000287">
    <property type="term" value="F:magnesium ion binding"/>
    <property type="evidence" value="ECO:0007669"/>
    <property type="project" value="UniProtKB-UniRule"/>
</dbReference>
<comment type="caution">
    <text evidence="7">Lacks conserved residue(s) required for the propagation of feature annotation.</text>
</comment>
<dbReference type="Pfam" id="PF13537">
    <property type="entry name" value="GATase_7"/>
    <property type="match status" value="1"/>
</dbReference>
<dbReference type="CDD" id="cd06223">
    <property type="entry name" value="PRTases_typeI"/>
    <property type="match status" value="1"/>
</dbReference>
<comment type="similarity">
    <text evidence="2 7 8">In the C-terminal section; belongs to the purine/pyrimidine phosphoribosyltransferase family.</text>
</comment>
<comment type="catalytic activity">
    <reaction evidence="7 8">
        <text>5-phospho-beta-D-ribosylamine + L-glutamate + diphosphate = 5-phospho-alpha-D-ribose 1-diphosphate + L-glutamine + H2O</text>
        <dbReference type="Rhea" id="RHEA:14905"/>
        <dbReference type="ChEBI" id="CHEBI:15377"/>
        <dbReference type="ChEBI" id="CHEBI:29985"/>
        <dbReference type="ChEBI" id="CHEBI:33019"/>
        <dbReference type="ChEBI" id="CHEBI:58017"/>
        <dbReference type="ChEBI" id="CHEBI:58359"/>
        <dbReference type="ChEBI" id="CHEBI:58681"/>
        <dbReference type="EC" id="2.4.2.14"/>
    </reaction>
</comment>
<dbReference type="Pfam" id="PF00156">
    <property type="entry name" value="Pribosyltran"/>
    <property type="match status" value="1"/>
</dbReference>
<dbReference type="InterPro" id="IPR005854">
    <property type="entry name" value="PurF"/>
</dbReference>
<evidence type="ECO:0000256" key="6">
    <source>
        <dbReference type="ARBA" id="ARBA00022962"/>
    </source>
</evidence>
<dbReference type="InterPro" id="IPR000836">
    <property type="entry name" value="PRTase_dom"/>
</dbReference>
<dbReference type="CDD" id="cd00715">
    <property type="entry name" value="GPATase_N"/>
    <property type="match status" value="1"/>
</dbReference>
<dbReference type="InterPro" id="IPR035584">
    <property type="entry name" value="PurF_N"/>
</dbReference>
<keyword evidence="7 9" id="KW-0479">Metal-binding</keyword>
<sequence>MLNKEDIILSGVVGIYSKDTNQVFQMMYYGLYGLQHRGQVSTGIAVNNNGFVDYFKDLGLVHEVYSKEVMERLRGNIAIGQVRFAFRNEEKAMQNVEPLVVGYRKGALAIVHDGKIVNFLKLRDQLEDNGIIFQSDLDSEVIANLIARYHKDDVEEALIKALEDIVGSYALIMMTNDKLIAARDPYGIKPLSLGKIKEDYILASETCAFDTIGAEFVRDIKPGEIVVIDNKGIRTIYEKSKDRKLCLFESIYFARPDSKVDGRSIYLTRIEAGRILAREAPVDGDIVIGAPDSGIVASIGYAEESKIPYAEGIIKNRYVGRTFIQPTQELREQGVKIKLNVLKENIEGKRIILVDDSVVRGTTIKRTVKMLKDAGAKEVHVRISSPPVKYPCHLGMDTPSSNHLIASNLTSGEIAEEIGVDSLSYISLKGLLEAAGEDNGFCQGCFTGKYPILKY</sequence>
<keyword evidence="3 7" id="KW-0328">Glycosyltransferase</keyword>
<comment type="pathway">
    <text evidence="1 7 8">Purine metabolism; IMP biosynthesis via de novo pathway; N(1)-(5-phospho-D-ribosyl)glycinamide from 5-phospho-alpha-D-ribose 1-diphosphate: step 1/2.</text>
</comment>
<feature type="binding site" evidence="7 9">
    <location>
        <position position="355"/>
    </location>
    <ligand>
        <name>Mg(2+)</name>
        <dbReference type="ChEBI" id="CHEBI:18420"/>
    </ligand>
</feature>
<dbReference type="PIRSF" id="PIRSF000485">
    <property type="entry name" value="Amd_phspho_trans"/>
    <property type="match status" value="1"/>
</dbReference>
<dbReference type="Gene3D" id="3.60.20.10">
    <property type="entry name" value="Glutamine Phosphoribosylpyrophosphate, subunit 1, domain 1"/>
    <property type="match status" value="1"/>
</dbReference>
<feature type="binding site" evidence="7 9">
    <location>
        <position position="293"/>
    </location>
    <ligand>
        <name>Mg(2+)</name>
        <dbReference type="ChEBI" id="CHEBI:18420"/>
    </ligand>
</feature>
<organism evidence="12 13">
    <name type="scientific">Wansuia hejianensis</name>
    <dbReference type="NCBI Taxonomy" id="2763667"/>
    <lineage>
        <taxon>Bacteria</taxon>
        <taxon>Bacillati</taxon>
        <taxon>Bacillota</taxon>
        <taxon>Clostridia</taxon>
        <taxon>Lachnospirales</taxon>
        <taxon>Lachnospiraceae</taxon>
        <taxon>Wansuia</taxon>
    </lineage>
</organism>
<evidence type="ECO:0000256" key="5">
    <source>
        <dbReference type="ARBA" id="ARBA00022755"/>
    </source>
</evidence>
<evidence type="ECO:0000256" key="7">
    <source>
        <dbReference type="HAMAP-Rule" id="MF_01931"/>
    </source>
</evidence>
<feature type="domain" description="Glutamine amidotransferase type-2" evidence="11">
    <location>
        <begin position="10"/>
        <end position="231"/>
    </location>
</feature>
<dbReference type="Gene3D" id="3.40.50.2020">
    <property type="match status" value="1"/>
</dbReference>
<dbReference type="NCBIfam" id="TIGR01134">
    <property type="entry name" value="purF"/>
    <property type="match status" value="1"/>
</dbReference>
<evidence type="ECO:0000256" key="9">
    <source>
        <dbReference type="PIRSR" id="PIRSR000485-2"/>
    </source>
</evidence>
<keyword evidence="6 7" id="KW-0315">Glutamine amidotransferase</keyword>
<feature type="binding site" evidence="7 10">
    <location>
        <position position="392"/>
    </location>
    <ligand>
        <name>[4Fe-4S] cluster</name>
        <dbReference type="ChEBI" id="CHEBI:49883"/>
    </ligand>
</feature>
<feature type="binding site" evidence="7 10">
    <location>
        <position position="246"/>
    </location>
    <ligand>
        <name>[4Fe-4S] cluster</name>
        <dbReference type="ChEBI" id="CHEBI:49883"/>
    </ligand>
</feature>
<dbReference type="Proteomes" id="UP000601522">
    <property type="component" value="Unassembled WGS sequence"/>
</dbReference>
<dbReference type="InterPro" id="IPR029057">
    <property type="entry name" value="PRTase-like"/>
</dbReference>
<keyword evidence="7 10" id="KW-0411">Iron-sulfur</keyword>